<gene>
    <name evidence="2" type="ORF">GJ743_01470</name>
</gene>
<dbReference type="InterPro" id="IPR001387">
    <property type="entry name" value="Cro/C1-type_HTH"/>
</dbReference>
<dbReference type="SMART" id="SM00530">
    <property type="entry name" value="HTH_XRE"/>
    <property type="match status" value="1"/>
</dbReference>
<dbReference type="Pfam" id="PF01381">
    <property type="entry name" value="HTH_3"/>
    <property type="match status" value="1"/>
</dbReference>
<sequence>MRITGPHASTCVALQCNMEEIVSMIAGARRSVGWSMRDLAAHLGVNVSTVSRMERSEREGTIQLSTLRRALDVMDRDLELQPVNRRREERVSMALHRAIARKLTHSPQDVLAVVPENLERIRHTVRGPIAESWMTRWEQLARGPVEELIEAMLDDTPEGRELRQNSPFAGALSPDERIRAIEEVVNR</sequence>
<evidence type="ECO:0000313" key="3">
    <source>
        <dbReference type="Proteomes" id="UP000433071"/>
    </source>
</evidence>
<dbReference type="GO" id="GO:0003677">
    <property type="term" value="F:DNA binding"/>
    <property type="evidence" value="ECO:0007669"/>
    <property type="project" value="InterPro"/>
</dbReference>
<dbReference type="Gene3D" id="1.10.260.40">
    <property type="entry name" value="lambda repressor-like DNA-binding domains"/>
    <property type="match status" value="1"/>
</dbReference>
<dbReference type="RefSeq" id="WP_155050163.1">
    <property type="nucleotide sequence ID" value="NZ_BAAAIB010000003.1"/>
</dbReference>
<proteinExistence type="predicted"/>
<keyword evidence="3" id="KW-1185">Reference proteome</keyword>
<dbReference type="PROSITE" id="PS50943">
    <property type="entry name" value="HTH_CROC1"/>
    <property type="match status" value="1"/>
</dbReference>
<dbReference type="AlphaFoldDB" id="A0A6I3M0H3"/>
<evidence type="ECO:0000259" key="1">
    <source>
        <dbReference type="PROSITE" id="PS50943"/>
    </source>
</evidence>
<name>A0A6I3M0H3_9MICO</name>
<dbReference type="InterPro" id="IPR010982">
    <property type="entry name" value="Lambda_DNA-bd_dom_sf"/>
</dbReference>
<evidence type="ECO:0000313" key="2">
    <source>
        <dbReference type="EMBL" id="MTH67039.1"/>
    </source>
</evidence>
<feature type="domain" description="HTH cro/C1-type" evidence="1">
    <location>
        <begin position="25"/>
        <end position="78"/>
    </location>
</feature>
<reference evidence="2 3" key="1">
    <citation type="submission" date="2019-11" db="EMBL/GenBank/DDBJ databases">
        <title>Agromyces kandeliae sp. nov., isolated from mangrove soil.</title>
        <authorList>
            <person name="Wang R."/>
        </authorList>
    </citation>
    <scope>NUCLEOTIDE SEQUENCE [LARGE SCALE GENOMIC DNA]</scope>
    <source>
        <strain evidence="2 3">JCM 11433</strain>
    </source>
</reference>
<dbReference type="CDD" id="cd00093">
    <property type="entry name" value="HTH_XRE"/>
    <property type="match status" value="1"/>
</dbReference>
<organism evidence="2 3">
    <name type="scientific">Agromyces bracchium</name>
    <dbReference type="NCBI Taxonomy" id="88376"/>
    <lineage>
        <taxon>Bacteria</taxon>
        <taxon>Bacillati</taxon>
        <taxon>Actinomycetota</taxon>
        <taxon>Actinomycetes</taxon>
        <taxon>Micrococcales</taxon>
        <taxon>Microbacteriaceae</taxon>
        <taxon>Agromyces</taxon>
    </lineage>
</organism>
<accession>A0A6I3M0H3</accession>
<dbReference type="EMBL" id="WMLB01000006">
    <property type="protein sequence ID" value="MTH67039.1"/>
    <property type="molecule type" value="Genomic_DNA"/>
</dbReference>
<protein>
    <submittedName>
        <fullName evidence="2">Helix-turn-helix domain-containing protein</fullName>
    </submittedName>
</protein>
<comment type="caution">
    <text evidence="2">The sequence shown here is derived from an EMBL/GenBank/DDBJ whole genome shotgun (WGS) entry which is preliminary data.</text>
</comment>
<dbReference type="OrthoDB" id="5115082at2"/>
<dbReference type="SUPFAM" id="SSF47413">
    <property type="entry name" value="lambda repressor-like DNA-binding domains"/>
    <property type="match status" value="1"/>
</dbReference>
<dbReference type="Proteomes" id="UP000433071">
    <property type="component" value="Unassembled WGS sequence"/>
</dbReference>